<accession>A0A2T8KRV1</accession>
<dbReference type="Gramene" id="PVH64886">
    <property type="protein sequence ID" value="PVH64886"/>
    <property type="gene ID" value="PAHAL_2G376200"/>
</dbReference>
<gene>
    <name evidence="2" type="ORF">PAHAL_2G376200</name>
</gene>
<organism evidence="2">
    <name type="scientific">Panicum hallii</name>
    <dbReference type="NCBI Taxonomy" id="206008"/>
    <lineage>
        <taxon>Eukaryota</taxon>
        <taxon>Viridiplantae</taxon>
        <taxon>Streptophyta</taxon>
        <taxon>Embryophyta</taxon>
        <taxon>Tracheophyta</taxon>
        <taxon>Spermatophyta</taxon>
        <taxon>Magnoliopsida</taxon>
        <taxon>Liliopsida</taxon>
        <taxon>Poales</taxon>
        <taxon>Poaceae</taxon>
        <taxon>PACMAD clade</taxon>
        <taxon>Panicoideae</taxon>
        <taxon>Panicodae</taxon>
        <taxon>Paniceae</taxon>
        <taxon>Panicinae</taxon>
        <taxon>Panicum</taxon>
        <taxon>Panicum sect. Panicum</taxon>
    </lineage>
</organism>
<name>A0A2T8KRV1_9POAL</name>
<sequence>MSPIDGATPLTLWWQGLTMELKNALITSSEASLLSKHIAYCTTAASQGSEILPSSPANPNSSCAMLSSSPKTAVPRYASGTSNRLPSEEYTTQWPLPATDDVDAPHEPSACFPGADVVFSYQVWCLPCRWNGEVLGAKLMDL</sequence>
<dbReference type="EMBL" id="CM008047">
    <property type="protein sequence ID" value="PVH64886.1"/>
    <property type="molecule type" value="Genomic_DNA"/>
</dbReference>
<evidence type="ECO:0000313" key="2">
    <source>
        <dbReference type="EMBL" id="PVH64886.1"/>
    </source>
</evidence>
<protein>
    <submittedName>
        <fullName evidence="2">Uncharacterized protein</fullName>
    </submittedName>
</protein>
<dbReference type="Proteomes" id="UP000243499">
    <property type="component" value="Chromosome 2"/>
</dbReference>
<evidence type="ECO:0000256" key="1">
    <source>
        <dbReference type="SAM" id="MobiDB-lite"/>
    </source>
</evidence>
<feature type="compositionally biased region" description="Polar residues" evidence="1">
    <location>
        <begin position="79"/>
        <end position="89"/>
    </location>
</feature>
<reference evidence="2" key="1">
    <citation type="submission" date="2018-04" db="EMBL/GenBank/DDBJ databases">
        <title>WGS assembly of Panicum hallii.</title>
        <authorList>
            <person name="Lovell J."/>
            <person name="Jenkins J."/>
            <person name="Lowry D."/>
            <person name="Mamidi S."/>
            <person name="Sreedasyam A."/>
            <person name="Weng X."/>
            <person name="Barry K."/>
            <person name="Bonette J."/>
            <person name="Campitelli B."/>
            <person name="Daum C."/>
            <person name="Gordon S."/>
            <person name="Gould B."/>
            <person name="Lipzen A."/>
            <person name="Macqueen A."/>
            <person name="Palacio-Mejia J."/>
            <person name="Plott C."/>
            <person name="Shakirov E."/>
            <person name="Shu S."/>
            <person name="Yoshinaga Y."/>
            <person name="Zane M."/>
            <person name="Rokhsar D."/>
            <person name="Grimwood J."/>
            <person name="Schmutz J."/>
            <person name="Juenger T."/>
        </authorList>
    </citation>
    <scope>NUCLEOTIDE SEQUENCE [LARGE SCALE GENOMIC DNA]</scope>
    <source>
        <strain evidence="2">FIL2</strain>
    </source>
</reference>
<feature type="compositionally biased region" description="Low complexity" evidence="1">
    <location>
        <begin position="53"/>
        <end position="62"/>
    </location>
</feature>
<dbReference type="AlphaFoldDB" id="A0A2T8KRV1"/>
<feature type="region of interest" description="Disordered" evidence="1">
    <location>
        <begin position="49"/>
        <end position="89"/>
    </location>
</feature>
<proteinExistence type="predicted"/>